<dbReference type="AlphaFoldDB" id="A0A8R1IM96"/>
<reference evidence="2" key="1">
    <citation type="submission" date="2010-08" db="EMBL/GenBank/DDBJ databases">
        <authorList>
            <consortium name="Caenorhabditis japonica Sequencing Consortium"/>
            <person name="Wilson R.K."/>
        </authorList>
    </citation>
    <scope>NUCLEOTIDE SEQUENCE [LARGE SCALE GENOMIC DNA]</scope>
    <source>
        <strain evidence="2">DF5081</strain>
    </source>
</reference>
<dbReference type="Proteomes" id="UP000005237">
    <property type="component" value="Unassembled WGS sequence"/>
</dbReference>
<reference evidence="1" key="2">
    <citation type="submission" date="2022-06" db="UniProtKB">
        <authorList>
            <consortium name="EnsemblMetazoa"/>
        </authorList>
    </citation>
    <scope>IDENTIFICATION</scope>
    <source>
        <strain evidence="1">DF5081</strain>
    </source>
</reference>
<evidence type="ECO:0000313" key="2">
    <source>
        <dbReference type="Proteomes" id="UP000005237"/>
    </source>
</evidence>
<proteinExistence type="predicted"/>
<organism evidence="1 2">
    <name type="scientific">Caenorhabditis japonica</name>
    <dbReference type="NCBI Taxonomy" id="281687"/>
    <lineage>
        <taxon>Eukaryota</taxon>
        <taxon>Metazoa</taxon>
        <taxon>Ecdysozoa</taxon>
        <taxon>Nematoda</taxon>
        <taxon>Chromadorea</taxon>
        <taxon>Rhabditida</taxon>
        <taxon>Rhabditina</taxon>
        <taxon>Rhabditomorpha</taxon>
        <taxon>Rhabditoidea</taxon>
        <taxon>Rhabditidae</taxon>
        <taxon>Peloderinae</taxon>
        <taxon>Caenorhabditis</taxon>
    </lineage>
</organism>
<evidence type="ECO:0000313" key="1">
    <source>
        <dbReference type="EnsemblMetazoa" id="CJA36797.1"/>
    </source>
</evidence>
<dbReference type="EnsemblMetazoa" id="CJA36797.1">
    <property type="protein sequence ID" value="CJA36797.1"/>
    <property type="gene ID" value="WBGene00212644"/>
</dbReference>
<name>A0A8R1IM96_CAEJA</name>
<protein>
    <submittedName>
        <fullName evidence="1">Uncharacterized protein</fullName>
    </submittedName>
</protein>
<sequence length="93" mass="10384">MQKHAFLAFSSARTSSMKRKGHSLNAQLNVARSIHGILLSILLQKNLQKKKKKTVTLSNYFSVLSVSIIARGERSVTFAPSLFQLIQRSVLIT</sequence>
<accession>A0A8R1IM96</accession>
<keyword evidence="2" id="KW-1185">Reference proteome</keyword>